<keyword evidence="4" id="KW-1185">Reference proteome</keyword>
<keyword evidence="3" id="KW-0449">Lipoprotein</keyword>
<organism evidence="3 4">
    <name type="scientific">Oleiphilus messinensis</name>
    <dbReference type="NCBI Taxonomy" id="141451"/>
    <lineage>
        <taxon>Bacteria</taxon>
        <taxon>Pseudomonadati</taxon>
        <taxon>Pseudomonadota</taxon>
        <taxon>Gammaproteobacteria</taxon>
        <taxon>Oceanospirillales</taxon>
        <taxon>Oleiphilaceae</taxon>
        <taxon>Oleiphilus</taxon>
    </lineage>
</organism>
<gene>
    <name evidence="3" type="ORF">OLMES_3655</name>
</gene>
<feature type="domain" description="Uncharacterized protein TP-0789" evidence="2">
    <location>
        <begin position="81"/>
        <end position="263"/>
    </location>
</feature>
<evidence type="ECO:0000259" key="2">
    <source>
        <dbReference type="Pfam" id="PF17131"/>
    </source>
</evidence>
<reference evidence="3 4" key="1">
    <citation type="submission" date="2017-05" db="EMBL/GenBank/DDBJ databases">
        <title>Genomic insights into alkan degradation activity of Oleiphilus messinensis.</title>
        <authorList>
            <person name="Kozyavkin S.A."/>
            <person name="Slesarev A.I."/>
            <person name="Golyshin P.N."/>
            <person name="Korzhenkov A."/>
            <person name="Golyshina O.N."/>
            <person name="Toshchakov S.V."/>
        </authorList>
    </citation>
    <scope>NUCLEOTIDE SEQUENCE [LARGE SCALE GENOMIC DNA]</scope>
    <source>
        <strain evidence="3 4">ME102</strain>
    </source>
</reference>
<accession>A0A1Y0IAX5</accession>
<sequence length="265" mass="30861">MKRTRMITGIFFSSLLMCLSNVVWAQSAAEKGLEIAREADRRDQGWVDSTADMKMILRNKRGDESVRLLRSKGLEVIEDGDQSIIVFDQPADVRGTALLTYSHKTGPDDQWLYLPALKRVKRIASSNKSGPFMGSEFAFEDMGAQEVEQYTYKYLRDESCNELTCFVIERYPTDENSGYSKQIAWIDQQEYRIYKVEYYDRKDSLLKTLTLSKFYKYLDKFWRAHDNFMMNHQTGKSTRLLLANFKFDIGLDKADFSQNSLKRAQ</sequence>
<dbReference type="EMBL" id="CP021425">
    <property type="protein sequence ID" value="ARU57682.1"/>
    <property type="molecule type" value="Genomic_DNA"/>
</dbReference>
<feature type="signal peptide" evidence="1">
    <location>
        <begin position="1"/>
        <end position="25"/>
    </location>
</feature>
<name>A0A1Y0IAX5_9GAMM</name>
<dbReference type="InterPro" id="IPR033399">
    <property type="entry name" value="TP_0789-like"/>
</dbReference>
<evidence type="ECO:0000313" key="4">
    <source>
        <dbReference type="Proteomes" id="UP000196027"/>
    </source>
</evidence>
<protein>
    <submittedName>
        <fullName evidence="3">Outer membrane lipoprotein-sorting protein</fullName>
    </submittedName>
</protein>
<dbReference type="CDD" id="cd16329">
    <property type="entry name" value="LolA_like"/>
    <property type="match status" value="1"/>
</dbReference>
<dbReference type="Proteomes" id="UP000196027">
    <property type="component" value="Chromosome"/>
</dbReference>
<proteinExistence type="predicted"/>
<dbReference type="Pfam" id="PF17131">
    <property type="entry name" value="LolA_like"/>
    <property type="match status" value="1"/>
</dbReference>
<dbReference type="Gene3D" id="2.50.20.10">
    <property type="entry name" value="Lipoprotein localisation LolA/LolB/LppX"/>
    <property type="match status" value="1"/>
</dbReference>
<evidence type="ECO:0000256" key="1">
    <source>
        <dbReference type="SAM" id="SignalP"/>
    </source>
</evidence>
<evidence type="ECO:0000313" key="3">
    <source>
        <dbReference type="EMBL" id="ARU57682.1"/>
    </source>
</evidence>
<feature type="chain" id="PRO_5012937214" evidence="1">
    <location>
        <begin position="26"/>
        <end position="265"/>
    </location>
</feature>
<dbReference type="AlphaFoldDB" id="A0A1Y0IAX5"/>
<keyword evidence="1" id="KW-0732">Signal</keyword>
<dbReference type="KEGG" id="ome:OLMES_3655"/>
<dbReference type="RefSeq" id="WP_087462546.1">
    <property type="nucleotide sequence ID" value="NZ_CP021425.1"/>
</dbReference>
<dbReference type="OrthoDB" id="9803781at2"/>